<reference evidence="4" key="5">
    <citation type="submission" date="2015-04" db="UniProtKB">
        <authorList>
            <consortium name="EnsemblPlants"/>
        </authorList>
    </citation>
    <scope>IDENTIFICATION</scope>
    <source>
        <strain evidence="4">cv. Jemalong A17</strain>
    </source>
</reference>
<keyword evidence="1" id="KW-0472">Membrane</keyword>
<dbReference type="Proteomes" id="UP000002051">
    <property type="component" value="Unassembled WGS sequence"/>
</dbReference>
<keyword evidence="1" id="KW-1133">Transmembrane helix</keyword>
<accession>A2Q164</accession>
<keyword evidence="1 3" id="KW-0812">Transmembrane</keyword>
<reference evidence="3 5" key="4">
    <citation type="journal article" date="2014" name="BMC Genomics">
        <title>An improved genome release (version Mt4.0) for the model legume Medicago truncatula.</title>
        <authorList>
            <person name="Tang H."/>
            <person name="Krishnakumar V."/>
            <person name="Bidwell S."/>
            <person name="Rosen B."/>
            <person name="Chan A."/>
            <person name="Zhou S."/>
            <person name="Gentzbittel L."/>
            <person name="Childs K.L."/>
            <person name="Yandell M."/>
            <person name="Gundlach H."/>
            <person name="Mayer K.F."/>
            <person name="Schwartz D.C."/>
            <person name="Town C.D."/>
        </authorList>
    </citation>
    <scope>GENOME REANNOTATION</scope>
    <source>
        <strain evidence="4 5">cv. Jemalong A17</strain>
    </source>
</reference>
<protein>
    <submittedName>
        <fullName evidence="3">Transmembrane protein, putative</fullName>
    </submittedName>
</protein>
<proteinExistence type="predicted"/>
<sequence length="137" mass="15843">MCMLNQYNLLRPLGKHRIVVSVGRSFFEFVFTSVEGVQHVCAMVSCSLKHGFLKLFSQTPNFNLKNHKHTKMQWWAFGIFGSFVCVKLRLVVLMVLLVLVTKWWIVVVPLACIDFCTAVVFLWPVLSFLLSWIHLVL</sequence>
<evidence type="ECO:0000313" key="3">
    <source>
        <dbReference type="EMBL" id="AES80365.1"/>
    </source>
</evidence>
<reference evidence="2" key="2">
    <citation type="submission" date="2007-03" db="EMBL/GenBank/DDBJ databases">
        <authorList>
            <consortium name="The International Medicago Genome Annotation Group"/>
        </authorList>
    </citation>
    <scope>NUCLEOTIDE SEQUENCE</scope>
</reference>
<dbReference type="EnsemblPlants" id="AES80365">
    <property type="protein sequence ID" value="AES80365"/>
    <property type="gene ID" value="MTR_7g079750"/>
</dbReference>
<feature type="transmembrane region" description="Helical" evidence="1">
    <location>
        <begin position="74"/>
        <end position="97"/>
    </location>
</feature>
<evidence type="ECO:0000313" key="4">
    <source>
        <dbReference type="EnsemblPlants" id="AES80365"/>
    </source>
</evidence>
<dbReference type="PaxDb" id="3880-AES80365"/>
<feature type="transmembrane region" description="Helical" evidence="1">
    <location>
        <begin position="103"/>
        <end position="133"/>
    </location>
</feature>
<evidence type="ECO:0000313" key="5">
    <source>
        <dbReference type="Proteomes" id="UP000002051"/>
    </source>
</evidence>
<evidence type="ECO:0000313" key="2">
    <source>
        <dbReference type="EMBL" id="ABN05681.1"/>
    </source>
</evidence>
<keyword evidence="5" id="KW-1185">Reference proteome</keyword>
<gene>
    <name evidence="3" type="ordered locus">MTR_7g079750</name>
    <name evidence="2" type="ORF">MtrDRAFT_AC148289g34v2</name>
</gene>
<evidence type="ECO:0000256" key="1">
    <source>
        <dbReference type="SAM" id="Phobius"/>
    </source>
</evidence>
<name>A2Q164_MEDTR</name>
<dbReference type="EMBL" id="AC148289">
    <property type="protein sequence ID" value="ABN05681.1"/>
    <property type="molecule type" value="Genomic_DNA"/>
</dbReference>
<dbReference type="HOGENOM" id="CLU_1868183_0_0_1"/>
<dbReference type="AlphaFoldDB" id="A2Q164"/>
<reference evidence="2" key="1">
    <citation type="submission" date="2004-05" db="EMBL/GenBank/DDBJ databases">
        <authorList>
            <person name="Town C.D."/>
        </authorList>
    </citation>
    <scope>NUCLEOTIDE SEQUENCE</scope>
</reference>
<dbReference type="EMBL" id="CM001223">
    <property type="protein sequence ID" value="AES80365.1"/>
    <property type="molecule type" value="Genomic_DNA"/>
</dbReference>
<reference evidence="3 5" key="3">
    <citation type="journal article" date="2011" name="Nature">
        <title>The Medicago genome provides insight into the evolution of rhizobial symbioses.</title>
        <authorList>
            <person name="Young N.D."/>
            <person name="Debelle F."/>
            <person name="Oldroyd G.E."/>
            <person name="Geurts R."/>
            <person name="Cannon S.B."/>
            <person name="Udvardi M.K."/>
            <person name="Benedito V.A."/>
            <person name="Mayer K.F."/>
            <person name="Gouzy J."/>
            <person name="Schoof H."/>
            <person name="Van de Peer Y."/>
            <person name="Proost S."/>
            <person name="Cook D.R."/>
            <person name="Meyers B.C."/>
            <person name="Spannagl M."/>
            <person name="Cheung F."/>
            <person name="De Mita S."/>
            <person name="Krishnakumar V."/>
            <person name="Gundlach H."/>
            <person name="Zhou S."/>
            <person name="Mudge J."/>
            <person name="Bharti A.K."/>
            <person name="Murray J.D."/>
            <person name="Naoumkina M.A."/>
            <person name="Rosen B."/>
            <person name="Silverstein K.A."/>
            <person name="Tang H."/>
            <person name="Rombauts S."/>
            <person name="Zhao P.X."/>
            <person name="Zhou P."/>
            <person name="Barbe V."/>
            <person name="Bardou P."/>
            <person name="Bechner M."/>
            <person name="Bellec A."/>
            <person name="Berger A."/>
            <person name="Berges H."/>
            <person name="Bidwell S."/>
            <person name="Bisseling T."/>
            <person name="Choisne N."/>
            <person name="Couloux A."/>
            <person name="Denny R."/>
            <person name="Deshpande S."/>
            <person name="Dai X."/>
            <person name="Doyle J.J."/>
            <person name="Dudez A.M."/>
            <person name="Farmer A.D."/>
            <person name="Fouteau S."/>
            <person name="Franken C."/>
            <person name="Gibelin C."/>
            <person name="Gish J."/>
            <person name="Goldstein S."/>
            <person name="Gonzalez A.J."/>
            <person name="Green P.J."/>
            <person name="Hallab A."/>
            <person name="Hartog M."/>
            <person name="Hua A."/>
            <person name="Humphray S.J."/>
            <person name="Jeong D.H."/>
            <person name="Jing Y."/>
            <person name="Jocker A."/>
            <person name="Kenton S.M."/>
            <person name="Kim D.J."/>
            <person name="Klee K."/>
            <person name="Lai H."/>
            <person name="Lang C."/>
            <person name="Lin S."/>
            <person name="Macmil S.L."/>
            <person name="Magdelenat G."/>
            <person name="Matthews L."/>
            <person name="McCorrison J."/>
            <person name="Monaghan E.L."/>
            <person name="Mun J.H."/>
            <person name="Najar F.Z."/>
            <person name="Nicholson C."/>
            <person name="Noirot C."/>
            <person name="O'Bleness M."/>
            <person name="Paule C.R."/>
            <person name="Poulain J."/>
            <person name="Prion F."/>
            <person name="Qin B."/>
            <person name="Qu C."/>
            <person name="Retzel E.F."/>
            <person name="Riddle C."/>
            <person name="Sallet E."/>
            <person name="Samain S."/>
            <person name="Samson N."/>
            <person name="Sanders I."/>
            <person name="Saurat O."/>
            <person name="Scarpelli C."/>
            <person name="Schiex T."/>
            <person name="Segurens B."/>
            <person name="Severin A.J."/>
            <person name="Sherrier D.J."/>
            <person name="Shi R."/>
            <person name="Sims S."/>
            <person name="Singer S.R."/>
            <person name="Sinharoy S."/>
            <person name="Sterck L."/>
            <person name="Viollet A."/>
            <person name="Wang B.B."/>
            <person name="Wang K."/>
            <person name="Wang M."/>
            <person name="Wang X."/>
            <person name="Warfsmann J."/>
            <person name="Weissenbach J."/>
            <person name="White D.D."/>
            <person name="White J.D."/>
            <person name="Wiley G.B."/>
            <person name="Wincker P."/>
            <person name="Xing Y."/>
            <person name="Yang L."/>
            <person name="Yao Z."/>
            <person name="Ying F."/>
            <person name="Zhai J."/>
            <person name="Zhou L."/>
            <person name="Zuber A."/>
            <person name="Denarie J."/>
            <person name="Dixon R.A."/>
            <person name="May G.D."/>
            <person name="Schwartz D.C."/>
            <person name="Rogers J."/>
            <person name="Quetier F."/>
            <person name="Town C.D."/>
            <person name="Roe B.A."/>
        </authorList>
    </citation>
    <scope>NUCLEOTIDE SEQUENCE [LARGE SCALE GENOMIC DNA]</scope>
    <source>
        <strain evidence="3">A17</strain>
        <strain evidence="4 5">cv. Jemalong A17</strain>
    </source>
</reference>
<organism evidence="2">
    <name type="scientific">Medicago truncatula</name>
    <name type="common">Barrel medic</name>
    <name type="synonym">Medicago tribuloides</name>
    <dbReference type="NCBI Taxonomy" id="3880"/>
    <lineage>
        <taxon>Eukaryota</taxon>
        <taxon>Viridiplantae</taxon>
        <taxon>Streptophyta</taxon>
        <taxon>Embryophyta</taxon>
        <taxon>Tracheophyta</taxon>
        <taxon>Spermatophyta</taxon>
        <taxon>Magnoliopsida</taxon>
        <taxon>eudicotyledons</taxon>
        <taxon>Gunneridae</taxon>
        <taxon>Pentapetalae</taxon>
        <taxon>rosids</taxon>
        <taxon>fabids</taxon>
        <taxon>Fabales</taxon>
        <taxon>Fabaceae</taxon>
        <taxon>Papilionoideae</taxon>
        <taxon>50 kb inversion clade</taxon>
        <taxon>NPAAA clade</taxon>
        <taxon>Hologalegina</taxon>
        <taxon>IRL clade</taxon>
        <taxon>Trifolieae</taxon>
        <taxon>Medicago</taxon>
    </lineage>
</organism>